<dbReference type="InterPro" id="IPR002931">
    <property type="entry name" value="Transglutaminase-like"/>
</dbReference>
<dbReference type="Proteomes" id="UP000632377">
    <property type="component" value="Unassembled WGS sequence"/>
</dbReference>
<comment type="caution">
    <text evidence="3">The sequence shown here is derived from an EMBL/GenBank/DDBJ whole genome shotgun (WGS) entry which is preliminary data.</text>
</comment>
<reference evidence="3 4" key="1">
    <citation type="submission" date="2021-01" db="EMBL/GenBank/DDBJ databases">
        <title>Genome public.</title>
        <authorList>
            <person name="Liu C."/>
            <person name="Sun Q."/>
        </authorList>
    </citation>
    <scope>NUCLEOTIDE SEQUENCE [LARGE SCALE GENOMIC DNA]</scope>
    <source>
        <strain evidence="3 4">YIM B02515</strain>
    </source>
</reference>
<evidence type="ECO:0000259" key="2">
    <source>
        <dbReference type="SMART" id="SM00460"/>
    </source>
</evidence>
<dbReference type="SMART" id="SM00460">
    <property type="entry name" value="TGc"/>
    <property type="match status" value="1"/>
</dbReference>
<evidence type="ECO:0000313" key="3">
    <source>
        <dbReference type="EMBL" id="MBL4936171.1"/>
    </source>
</evidence>
<dbReference type="Gene3D" id="2.60.40.1120">
    <property type="entry name" value="Carboxypeptidase-like, regulatory domain"/>
    <property type="match status" value="1"/>
</dbReference>
<protein>
    <recommendedName>
        <fullName evidence="2">Transglutaminase-like domain-containing protein</fullName>
    </recommendedName>
</protein>
<dbReference type="InterPro" id="IPR038765">
    <property type="entry name" value="Papain-like_cys_pep_sf"/>
</dbReference>
<proteinExistence type="predicted"/>
<dbReference type="Pfam" id="PF01841">
    <property type="entry name" value="Transglut_core"/>
    <property type="match status" value="2"/>
</dbReference>
<dbReference type="Gene3D" id="3.10.620.30">
    <property type="match status" value="1"/>
</dbReference>
<evidence type="ECO:0000313" key="4">
    <source>
        <dbReference type="Proteomes" id="UP000632377"/>
    </source>
</evidence>
<accession>A0ABS1TC10</accession>
<feature type="region of interest" description="Disordered" evidence="1">
    <location>
        <begin position="366"/>
        <end position="388"/>
    </location>
</feature>
<dbReference type="PANTHER" id="PTHR35532">
    <property type="entry name" value="SIMILAR TO POLYHYDROXYALKANOATE DEPOLYMERASE"/>
    <property type="match status" value="1"/>
</dbReference>
<dbReference type="SUPFAM" id="SSF54001">
    <property type="entry name" value="Cysteine proteinases"/>
    <property type="match status" value="2"/>
</dbReference>
<organism evidence="3 4">
    <name type="scientific">Clostridium rhizosphaerae</name>
    <dbReference type="NCBI Taxonomy" id="2803861"/>
    <lineage>
        <taxon>Bacteria</taxon>
        <taxon>Bacillati</taxon>
        <taxon>Bacillota</taxon>
        <taxon>Clostridia</taxon>
        <taxon>Eubacteriales</taxon>
        <taxon>Clostridiaceae</taxon>
        <taxon>Clostridium</taxon>
    </lineage>
</organism>
<name>A0ABS1TC10_9CLOT</name>
<gene>
    <name evidence="3" type="ORF">JK636_10410</name>
</gene>
<evidence type="ECO:0000256" key="1">
    <source>
        <dbReference type="SAM" id="MobiDB-lite"/>
    </source>
</evidence>
<sequence length="849" mass="97911">MLLTERQREKIEKRFEEIRTLAAHRENPLFQVLDSCNEEEQICLKFLYAYMPLSDLANYDGKLFLKFVRHALKVRKLVPWGESIDGLTFLNYVLQYRINNENIEFYSEEFFNEIYPRIKGKGMYEAAIEVNYWCLEKATYQSTDIRTLSPFSIIRNAYGRCGEESVLTIAALRSVFIPARQCYTPRWAHCDDNHAWVEVLIDGKWNYLGACEPEIRLNTGWFELPASRGMLMHSRVFSDMTENELITSRTGHLTEVNLTPHYAETRELVVKVVGKEGRPLKDIDVKFEIINFAEFFPLAHLKTNSDGVAKFITGLGDIVVFAHSENEYCYQKVDVRKTTKVELVLGENTFETEPALIEMVPPVGGIKDKPLTKEQEAEQKKRGSRAEEKRKAYEATLYNTVSAKEYAKKYLESSNKIETFLINTRGNYDQIIAFLEDDETNKYFSYKIDLLESLQKKDLSDITKEILKEHLTEAMPFADEFEREIFVNYILCPRISNEMIFNYRRYIAKSLTDKQIIEFRDEPEKVENYIREKIQLNNELEYSNLSASPVGALELGVGNELTMKIAFVAVLRTLGIPARIEKTDGSLEFYKNGTWNIASESLRDLEFRDARLVLLKKNADNFVYHKNYSVAILENGAYKSLDFEDIQWQSDTISYNVKPGKYRVMTANRLPDGTIDSCLYFTEIESGCEKAITLSLQEKDTKKMRVPLEDRKLVQLNGETIHLSQLLKEKNIVAWLDVGAEPTEHLLNEMIEASDDFNKKVENIVFVLSDKEELNDPTLQKTLEKIPHIKQYLQQEEAASLADIYDGFSIGTKGMPLVLVVEKDLVAVFAMSGYHVGIGELLLENLLKK</sequence>
<dbReference type="RefSeq" id="WP_202748846.1">
    <property type="nucleotide sequence ID" value="NZ_JAESWC010000004.1"/>
</dbReference>
<dbReference type="PANTHER" id="PTHR35532:SF5">
    <property type="entry name" value="CARBOHYDRATE-BINDING DOMAIN-CONTAINING PROTEIN"/>
    <property type="match status" value="1"/>
</dbReference>
<dbReference type="EMBL" id="JAESWC010000004">
    <property type="protein sequence ID" value="MBL4936171.1"/>
    <property type="molecule type" value="Genomic_DNA"/>
</dbReference>
<feature type="domain" description="Transglutaminase-like" evidence="2">
    <location>
        <begin position="153"/>
        <end position="212"/>
    </location>
</feature>
<keyword evidence="4" id="KW-1185">Reference proteome</keyword>